<gene>
    <name evidence="2" type="ORF">Gohar_001427</name>
</gene>
<evidence type="ECO:0000313" key="2">
    <source>
        <dbReference type="EMBL" id="MBA0816805.1"/>
    </source>
</evidence>
<dbReference type="Pfam" id="PF03140">
    <property type="entry name" value="DUF247"/>
    <property type="match status" value="1"/>
</dbReference>
<dbReference type="InterPro" id="IPR004158">
    <property type="entry name" value="DUF247_pln"/>
</dbReference>
<evidence type="ECO:0000313" key="3">
    <source>
        <dbReference type="Proteomes" id="UP000593560"/>
    </source>
</evidence>
<keyword evidence="3" id="KW-1185">Reference proteome</keyword>
<dbReference type="Proteomes" id="UP000593560">
    <property type="component" value="Unassembled WGS sequence"/>
</dbReference>
<dbReference type="PANTHER" id="PTHR31170:SF17">
    <property type="match status" value="1"/>
</dbReference>
<dbReference type="EMBL" id="JABFAD010000013">
    <property type="protein sequence ID" value="MBA0816805.1"/>
    <property type="molecule type" value="Genomic_DNA"/>
</dbReference>
<keyword evidence="1" id="KW-1133">Transmembrane helix</keyword>
<sequence>LEEPRINFYDVVEDNDDDQLGIVGFFDIIFTENTKELRIPTFHVDDDPERFFRNFMAYEQFIPSGEPTYVSDYVVIMDSLIKTCKDMHLLCNSGIVANWLGDEEAVAQMFKKLLHFINSPEEFYYAEIFDKENKHCQKKWNQWKARLKKYYFNSPWSFISFLAAVALLLLTLFQF</sequence>
<comment type="caution">
    <text evidence="2">The sequence shown here is derived from an EMBL/GenBank/DDBJ whole genome shotgun (WGS) entry which is preliminary data.</text>
</comment>
<dbReference type="PANTHER" id="PTHR31170">
    <property type="entry name" value="BNAC04G53230D PROTEIN"/>
    <property type="match status" value="1"/>
</dbReference>
<protein>
    <submittedName>
        <fullName evidence="2">Uncharacterized protein</fullName>
    </submittedName>
</protein>
<feature type="transmembrane region" description="Helical" evidence="1">
    <location>
        <begin position="150"/>
        <end position="173"/>
    </location>
</feature>
<feature type="non-terminal residue" evidence="2">
    <location>
        <position position="1"/>
    </location>
</feature>
<keyword evidence="1" id="KW-0472">Membrane</keyword>
<organism evidence="2 3">
    <name type="scientific">Gossypium harknessii</name>
    <dbReference type="NCBI Taxonomy" id="34285"/>
    <lineage>
        <taxon>Eukaryota</taxon>
        <taxon>Viridiplantae</taxon>
        <taxon>Streptophyta</taxon>
        <taxon>Embryophyta</taxon>
        <taxon>Tracheophyta</taxon>
        <taxon>Spermatophyta</taxon>
        <taxon>Magnoliopsida</taxon>
        <taxon>eudicotyledons</taxon>
        <taxon>Gunneridae</taxon>
        <taxon>Pentapetalae</taxon>
        <taxon>rosids</taxon>
        <taxon>malvids</taxon>
        <taxon>Malvales</taxon>
        <taxon>Malvaceae</taxon>
        <taxon>Malvoideae</taxon>
        <taxon>Gossypium</taxon>
    </lineage>
</organism>
<proteinExistence type="predicted"/>
<evidence type="ECO:0000256" key="1">
    <source>
        <dbReference type="SAM" id="Phobius"/>
    </source>
</evidence>
<name>A0A7J9I6K6_9ROSI</name>
<reference evidence="2 3" key="1">
    <citation type="journal article" date="2019" name="Genome Biol. Evol.">
        <title>Insights into the evolution of the New World diploid cottons (Gossypium, subgenus Houzingenia) based on genome sequencing.</title>
        <authorList>
            <person name="Grover C.E."/>
            <person name="Arick M.A. 2nd"/>
            <person name="Thrash A."/>
            <person name="Conover J.L."/>
            <person name="Sanders W.S."/>
            <person name="Peterson D.G."/>
            <person name="Frelichowski J.E."/>
            <person name="Scheffler J.A."/>
            <person name="Scheffler B.E."/>
            <person name="Wendel J.F."/>
        </authorList>
    </citation>
    <scope>NUCLEOTIDE SEQUENCE [LARGE SCALE GENOMIC DNA]</scope>
    <source>
        <strain evidence="2">0</strain>
        <tissue evidence="2">Leaf</tissue>
    </source>
</reference>
<keyword evidence="1" id="KW-0812">Transmembrane</keyword>
<dbReference type="OrthoDB" id="1001983at2759"/>
<dbReference type="AlphaFoldDB" id="A0A7J9I6K6"/>
<accession>A0A7J9I6K6</accession>